<proteinExistence type="predicted"/>
<dbReference type="EMBL" id="MU267771">
    <property type="protein sequence ID" value="KAH7909244.1"/>
    <property type="molecule type" value="Genomic_DNA"/>
</dbReference>
<accession>A0ACB8A853</accession>
<gene>
    <name evidence="1" type="ORF">BJ138DRAFT_1155784</name>
</gene>
<name>A0ACB8A853_9AGAM</name>
<evidence type="ECO:0000313" key="1">
    <source>
        <dbReference type="EMBL" id="KAH7909244.1"/>
    </source>
</evidence>
<dbReference type="Proteomes" id="UP000790377">
    <property type="component" value="Unassembled WGS sequence"/>
</dbReference>
<reference evidence="1" key="1">
    <citation type="journal article" date="2021" name="New Phytol.">
        <title>Evolutionary innovations through gain and loss of genes in the ectomycorrhizal Boletales.</title>
        <authorList>
            <person name="Wu G."/>
            <person name="Miyauchi S."/>
            <person name="Morin E."/>
            <person name="Kuo A."/>
            <person name="Drula E."/>
            <person name="Varga T."/>
            <person name="Kohler A."/>
            <person name="Feng B."/>
            <person name="Cao Y."/>
            <person name="Lipzen A."/>
            <person name="Daum C."/>
            <person name="Hundley H."/>
            <person name="Pangilinan J."/>
            <person name="Johnson J."/>
            <person name="Barry K."/>
            <person name="LaButti K."/>
            <person name="Ng V."/>
            <person name="Ahrendt S."/>
            <person name="Min B."/>
            <person name="Choi I.G."/>
            <person name="Park H."/>
            <person name="Plett J.M."/>
            <person name="Magnuson J."/>
            <person name="Spatafora J.W."/>
            <person name="Nagy L.G."/>
            <person name="Henrissat B."/>
            <person name="Grigoriev I.V."/>
            <person name="Yang Z.L."/>
            <person name="Xu J."/>
            <person name="Martin F.M."/>
        </authorList>
    </citation>
    <scope>NUCLEOTIDE SEQUENCE</scope>
    <source>
        <strain evidence="1">ATCC 28755</strain>
    </source>
</reference>
<sequence length="71" mass="8281">MFSGSKGFWTWIQNLCFYMLRTTSCCLFALRVFSAVISSHLCRVSFIAPHCLSSPFFFFIVSHAIFTFLFY</sequence>
<feature type="non-terminal residue" evidence="1">
    <location>
        <position position="71"/>
    </location>
</feature>
<keyword evidence="2" id="KW-1185">Reference proteome</keyword>
<organism evidence="1 2">
    <name type="scientific">Hygrophoropsis aurantiaca</name>
    <dbReference type="NCBI Taxonomy" id="72124"/>
    <lineage>
        <taxon>Eukaryota</taxon>
        <taxon>Fungi</taxon>
        <taxon>Dikarya</taxon>
        <taxon>Basidiomycota</taxon>
        <taxon>Agaricomycotina</taxon>
        <taxon>Agaricomycetes</taxon>
        <taxon>Agaricomycetidae</taxon>
        <taxon>Boletales</taxon>
        <taxon>Coniophorineae</taxon>
        <taxon>Hygrophoropsidaceae</taxon>
        <taxon>Hygrophoropsis</taxon>
    </lineage>
</organism>
<evidence type="ECO:0000313" key="2">
    <source>
        <dbReference type="Proteomes" id="UP000790377"/>
    </source>
</evidence>
<comment type="caution">
    <text evidence="1">The sequence shown here is derived from an EMBL/GenBank/DDBJ whole genome shotgun (WGS) entry which is preliminary data.</text>
</comment>
<protein>
    <submittedName>
        <fullName evidence="1">Uncharacterized protein</fullName>
    </submittedName>
</protein>